<dbReference type="InterPro" id="IPR017853">
    <property type="entry name" value="GH"/>
</dbReference>
<keyword evidence="4" id="KW-0732">Signal</keyword>
<dbReference type="GO" id="GO:0016052">
    <property type="term" value="P:carbohydrate catabolic process"/>
    <property type="evidence" value="ECO:0007669"/>
    <property type="project" value="TreeGrafter"/>
</dbReference>
<reference evidence="5 6" key="1">
    <citation type="submission" date="2019-06" db="EMBL/GenBank/DDBJ databases">
        <authorList>
            <person name="Jiang L."/>
        </authorList>
    </citation>
    <scope>NUCLEOTIDE SEQUENCE [LARGE SCALE GENOMIC DNA]</scope>
    <source>
        <strain evidence="5 6">YIM 48858</strain>
    </source>
</reference>
<evidence type="ECO:0000256" key="4">
    <source>
        <dbReference type="SAM" id="SignalP"/>
    </source>
</evidence>
<feature type="signal peptide" evidence="4">
    <location>
        <begin position="1"/>
        <end position="20"/>
    </location>
</feature>
<dbReference type="SMART" id="SM00641">
    <property type="entry name" value="Glyco_25"/>
    <property type="match status" value="1"/>
</dbReference>
<dbReference type="GO" id="GO:0009253">
    <property type="term" value="P:peptidoglycan catabolic process"/>
    <property type="evidence" value="ECO:0007669"/>
    <property type="project" value="InterPro"/>
</dbReference>
<dbReference type="AlphaFoldDB" id="A0A5C4NLU7"/>
<comment type="caution">
    <text evidence="5">The sequence shown here is derived from an EMBL/GenBank/DDBJ whole genome shotgun (WGS) entry which is preliminary data.</text>
</comment>
<dbReference type="SUPFAM" id="SSF51445">
    <property type="entry name" value="(Trans)glycosidases"/>
    <property type="match status" value="1"/>
</dbReference>
<dbReference type="InterPro" id="IPR018077">
    <property type="entry name" value="Glyco_hydro_fam25_subgr"/>
</dbReference>
<evidence type="ECO:0000313" key="5">
    <source>
        <dbReference type="EMBL" id="TNC74855.1"/>
    </source>
</evidence>
<evidence type="ECO:0000256" key="3">
    <source>
        <dbReference type="ARBA" id="ARBA00023295"/>
    </source>
</evidence>
<keyword evidence="3" id="KW-0326">Glycosidase</keyword>
<dbReference type="Proteomes" id="UP000305709">
    <property type="component" value="Unassembled WGS sequence"/>
</dbReference>
<dbReference type="Pfam" id="PF01183">
    <property type="entry name" value="Glyco_hydro_25"/>
    <property type="match status" value="1"/>
</dbReference>
<dbReference type="PROSITE" id="PS51904">
    <property type="entry name" value="GLYCOSYL_HYDROL_F25_2"/>
    <property type="match status" value="1"/>
</dbReference>
<dbReference type="PANTHER" id="PTHR34135">
    <property type="entry name" value="LYSOZYME"/>
    <property type="match status" value="1"/>
</dbReference>
<dbReference type="GO" id="GO:0016998">
    <property type="term" value="P:cell wall macromolecule catabolic process"/>
    <property type="evidence" value="ECO:0007669"/>
    <property type="project" value="InterPro"/>
</dbReference>
<evidence type="ECO:0000313" key="6">
    <source>
        <dbReference type="Proteomes" id="UP000305709"/>
    </source>
</evidence>
<protein>
    <submittedName>
        <fullName evidence="5">Glycoside hydrolase</fullName>
    </submittedName>
</protein>
<evidence type="ECO:0000256" key="2">
    <source>
        <dbReference type="ARBA" id="ARBA00022801"/>
    </source>
</evidence>
<comment type="similarity">
    <text evidence="1">Belongs to the glycosyl hydrolase 25 family.</text>
</comment>
<dbReference type="EMBL" id="VDFV01000001">
    <property type="protein sequence ID" value="TNC74855.1"/>
    <property type="molecule type" value="Genomic_DNA"/>
</dbReference>
<organism evidence="5 6">
    <name type="scientific">Rubellimicrobium roseum</name>
    <dbReference type="NCBI Taxonomy" id="687525"/>
    <lineage>
        <taxon>Bacteria</taxon>
        <taxon>Pseudomonadati</taxon>
        <taxon>Pseudomonadota</taxon>
        <taxon>Alphaproteobacteria</taxon>
        <taxon>Rhodobacterales</taxon>
        <taxon>Roseobacteraceae</taxon>
        <taxon>Rubellimicrobium</taxon>
    </lineage>
</organism>
<keyword evidence="2 5" id="KW-0378">Hydrolase</keyword>
<proteinExistence type="inferred from homology"/>
<dbReference type="RefSeq" id="WP_139079849.1">
    <property type="nucleotide sequence ID" value="NZ_VDFV01000001.1"/>
</dbReference>
<dbReference type="Gene3D" id="3.20.20.80">
    <property type="entry name" value="Glycosidases"/>
    <property type="match status" value="1"/>
</dbReference>
<name>A0A5C4NLU7_9RHOB</name>
<dbReference type="InterPro" id="IPR002053">
    <property type="entry name" value="Glyco_hydro_25"/>
</dbReference>
<dbReference type="PROSITE" id="PS51257">
    <property type="entry name" value="PROKAR_LIPOPROTEIN"/>
    <property type="match status" value="1"/>
</dbReference>
<dbReference type="CDD" id="cd06413">
    <property type="entry name" value="GH25_muramidase_1"/>
    <property type="match status" value="1"/>
</dbReference>
<gene>
    <name evidence="5" type="ORF">FHG71_01615</name>
</gene>
<dbReference type="GO" id="GO:0003796">
    <property type="term" value="F:lysozyme activity"/>
    <property type="evidence" value="ECO:0007669"/>
    <property type="project" value="InterPro"/>
</dbReference>
<dbReference type="OrthoDB" id="9798192at2"/>
<dbReference type="PANTHER" id="PTHR34135:SF2">
    <property type="entry name" value="LYSOZYME"/>
    <property type="match status" value="1"/>
</dbReference>
<keyword evidence="6" id="KW-1185">Reference proteome</keyword>
<feature type="chain" id="PRO_5022749582" evidence="4">
    <location>
        <begin position="21"/>
        <end position="278"/>
    </location>
</feature>
<sequence length="278" mass="30389">MRTSSGLVRGLGLAALLVLAACGGGPRAAQMEQSSSAASVIGPRFGAPQLPRFGDAHPVEWKGLSPMFHPVHGIDVSRYQTAIDWPMARANGVSFAFIKATEGGDRVDPAFAAHWRAAGEAGVARGAYHFHYWCGPASTQAAWFIANVPKERGAMPPVLDLEWNTASPTCATYRPAPEVVRTEVQTWLNTVGRHFDQTPIIYTTPDFWERNELWKLQGAEMWLRAVTRHPSEAYPDEDWTFWQYSGTGLVPGVQGPVDVNAFAGSEASWARWLGARAL</sequence>
<evidence type="ECO:0000256" key="1">
    <source>
        <dbReference type="ARBA" id="ARBA00010646"/>
    </source>
</evidence>
<accession>A0A5C4NLU7</accession>